<evidence type="ECO:0000259" key="6">
    <source>
        <dbReference type="Pfam" id="PF19289"/>
    </source>
</evidence>
<dbReference type="InterPro" id="IPR002510">
    <property type="entry name" value="Metalloprtase-TldD/E_N"/>
</dbReference>
<dbReference type="OrthoDB" id="9803213at2"/>
<feature type="domain" description="Metalloprotease TldD/E C-terminal" evidence="6">
    <location>
        <begin position="241"/>
        <end position="461"/>
    </location>
</feature>
<feature type="domain" description="Metalloprotease TldD/E N-terminal" evidence="5">
    <location>
        <begin position="31"/>
        <end position="94"/>
    </location>
</feature>
<organism evidence="8 9">
    <name type="scientific">Rubidibacter lacunae KORDI 51-2</name>
    <dbReference type="NCBI Taxonomy" id="582515"/>
    <lineage>
        <taxon>Bacteria</taxon>
        <taxon>Bacillati</taxon>
        <taxon>Cyanobacteriota</taxon>
        <taxon>Cyanophyceae</taxon>
        <taxon>Oscillatoriophycideae</taxon>
        <taxon>Chroococcales</taxon>
        <taxon>Aphanothecaceae</taxon>
        <taxon>Rubidibacter</taxon>
    </lineage>
</organism>
<evidence type="ECO:0000256" key="3">
    <source>
        <dbReference type="ARBA" id="ARBA00022801"/>
    </source>
</evidence>
<feature type="domain" description="Metalloprotease TldD/E central" evidence="7">
    <location>
        <begin position="124"/>
        <end position="233"/>
    </location>
</feature>
<comment type="similarity">
    <text evidence="1">Belongs to the peptidase U62 family.</text>
</comment>
<dbReference type="STRING" id="582515.KR51_00034850"/>
<evidence type="ECO:0000259" key="5">
    <source>
        <dbReference type="Pfam" id="PF01523"/>
    </source>
</evidence>
<dbReference type="EMBL" id="ASSJ01000082">
    <property type="protein sequence ID" value="ERN39999.1"/>
    <property type="molecule type" value="Genomic_DNA"/>
</dbReference>
<accession>U5DHE9</accession>
<evidence type="ECO:0000256" key="4">
    <source>
        <dbReference type="ARBA" id="ARBA00023049"/>
    </source>
</evidence>
<dbReference type="Pfam" id="PF19289">
    <property type="entry name" value="PmbA_TldD_3rd"/>
    <property type="match status" value="1"/>
</dbReference>
<dbReference type="GO" id="GO:0005829">
    <property type="term" value="C:cytosol"/>
    <property type="evidence" value="ECO:0007669"/>
    <property type="project" value="TreeGrafter"/>
</dbReference>
<evidence type="ECO:0000256" key="1">
    <source>
        <dbReference type="ARBA" id="ARBA00005836"/>
    </source>
</evidence>
<dbReference type="SUPFAM" id="SSF111283">
    <property type="entry name" value="Putative modulator of DNA gyrase, PmbA/TldD"/>
    <property type="match status" value="1"/>
</dbReference>
<name>U5DHE9_9CHRO</name>
<dbReference type="AlphaFoldDB" id="U5DHE9"/>
<dbReference type="PANTHER" id="PTHR30624:SF10">
    <property type="entry name" value="CONSERVED PROTEIN"/>
    <property type="match status" value="1"/>
</dbReference>
<evidence type="ECO:0000259" key="7">
    <source>
        <dbReference type="Pfam" id="PF19290"/>
    </source>
</evidence>
<dbReference type="PATRIC" id="fig|582515.4.peg.3913"/>
<keyword evidence="9" id="KW-1185">Reference proteome</keyword>
<keyword evidence="4" id="KW-0482">Metalloprotease</keyword>
<dbReference type="eggNOG" id="COG0312">
    <property type="taxonomic scope" value="Bacteria"/>
</dbReference>
<dbReference type="Proteomes" id="UP000016960">
    <property type="component" value="Unassembled WGS sequence"/>
</dbReference>
<dbReference type="RefSeq" id="WP_022609100.1">
    <property type="nucleotide sequence ID" value="NZ_ASSJ01000082.1"/>
</dbReference>
<dbReference type="InterPro" id="IPR045570">
    <property type="entry name" value="Metalloprtase-TldD/E_cen_dom"/>
</dbReference>
<keyword evidence="2 8" id="KW-0645">Protease</keyword>
<reference evidence="8 9" key="1">
    <citation type="submission" date="2013-05" db="EMBL/GenBank/DDBJ databases">
        <title>Draft genome sequence of Rubidibacter lacunae KORDI 51-2.</title>
        <authorList>
            <person name="Choi D.H."/>
            <person name="Noh J.H."/>
            <person name="Kwon K.-K."/>
            <person name="Lee J.-H."/>
            <person name="Ryu J.-Y."/>
        </authorList>
    </citation>
    <scope>NUCLEOTIDE SEQUENCE [LARGE SCALE GENOMIC DNA]</scope>
    <source>
        <strain evidence="8 9">KORDI 51-2</strain>
    </source>
</reference>
<dbReference type="Pfam" id="PF01523">
    <property type="entry name" value="PmbA_TldD_1st"/>
    <property type="match status" value="1"/>
</dbReference>
<protein>
    <submittedName>
        <fullName evidence="8">Putative Zn-dependent protease</fullName>
    </submittedName>
</protein>
<dbReference type="PANTHER" id="PTHR30624">
    <property type="entry name" value="UNCHARACTERIZED PROTEIN TLDD AND PMBA"/>
    <property type="match status" value="1"/>
</dbReference>
<evidence type="ECO:0000313" key="8">
    <source>
        <dbReference type="EMBL" id="ERN39999.1"/>
    </source>
</evidence>
<dbReference type="InterPro" id="IPR036059">
    <property type="entry name" value="TldD/PmbA_sf"/>
</dbReference>
<dbReference type="InParanoid" id="U5DHE9"/>
<gene>
    <name evidence="8" type="ORF">KR51_00034850</name>
</gene>
<dbReference type="GO" id="GO:0008237">
    <property type="term" value="F:metallopeptidase activity"/>
    <property type="evidence" value="ECO:0007669"/>
    <property type="project" value="UniProtKB-KW"/>
</dbReference>
<dbReference type="InterPro" id="IPR045569">
    <property type="entry name" value="Metalloprtase-TldD/E_C"/>
</dbReference>
<keyword evidence="3" id="KW-0378">Hydrolase</keyword>
<dbReference type="Gene3D" id="3.30.2290.10">
    <property type="entry name" value="PmbA/TldD superfamily"/>
    <property type="match status" value="1"/>
</dbReference>
<evidence type="ECO:0000313" key="9">
    <source>
        <dbReference type="Proteomes" id="UP000016960"/>
    </source>
</evidence>
<dbReference type="InterPro" id="IPR035068">
    <property type="entry name" value="TldD/PmbA_N"/>
</dbReference>
<dbReference type="Pfam" id="PF19290">
    <property type="entry name" value="PmbA_TldD_2nd"/>
    <property type="match status" value="1"/>
</dbReference>
<evidence type="ECO:0000256" key="2">
    <source>
        <dbReference type="ARBA" id="ARBA00022670"/>
    </source>
</evidence>
<dbReference type="FunFam" id="3.30.2290.10:FF:000003">
    <property type="entry name" value="Zinc-dependent protease, TldD/PmbA family"/>
    <property type="match status" value="1"/>
</dbReference>
<dbReference type="GO" id="GO:0006508">
    <property type="term" value="P:proteolysis"/>
    <property type="evidence" value="ECO:0007669"/>
    <property type="project" value="UniProtKB-KW"/>
</dbReference>
<comment type="caution">
    <text evidence="8">The sequence shown here is derived from an EMBL/GenBank/DDBJ whole genome shotgun (WGS) entry which is preliminary data.</text>
</comment>
<sequence>MVQTPTRTAAATELADLAIGTIRAAGCEYGDIRICRDRVQNLAARDRSLSSLSDNVSAGFGVRVLWKGSWGFAASPRQTPEAIARVVALAVEIAKASHLTQQEPVRLAPVEAYRDTFTTPIAIDPFDVPVDEKATLLLELNERLLSSDDAIAKAYSFLRFSHQEKTFASTVGSLIEQTIYRSYPSFSCTAVANGDAQSRSYERPPLNVGYEHIRPDDLHAQVERVAAEAIAKLNAPEAPASGTADLLLKPSNLYLTIHESVGHPTELDRVFGYEANFAGTSFATTDRLGTLQYAAPWVNFKCDRTQPAGRATVGFDDEGVPGQDWYVVKDGRLVDYLTDRETAQRLGRKSSNGCAAADSWASVPMVRIPNLGLEPGPDGGSHTATLAEAIADTREGFLIDGVGSFSIDQQRRNFQFGGDAFWKIERGRIVGMVKNLTYHAMTTDFWNSIDAIGPASEREQSGTNMCGKGEPIQVAQMTHACVPVRARNIRIGRDS</sequence>
<dbReference type="InterPro" id="IPR051463">
    <property type="entry name" value="Peptidase_U62_metallo"/>
</dbReference>
<proteinExistence type="inferred from homology"/>